<dbReference type="RefSeq" id="WP_081023640.1">
    <property type="nucleotide sequence ID" value="NZ_CVRQ01000005.1"/>
</dbReference>
<reference evidence="2" key="4">
    <citation type="submission" date="2020-02" db="EMBL/GenBank/DDBJ databases">
        <authorList>
            <person name="Littmann E."/>
            <person name="Sorbara M."/>
        </authorList>
    </citation>
    <scope>NUCLEOTIDE SEQUENCE</scope>
    <source>
        <strain evidence="2">MSK.17.79</strain>
    </source>
</reference>
<dbReference type="EMBL" id="CVRQ01000005">
    <property type="protein sequence ID" value="CRL32318.1"/>
    <property type="molecule type" value="Genomic_DNA"/>
</dbReference>
<protein>
    <submittedName>
        <fullName evidence="1">Uncharacterized protein</fullName>
    </submittedName>
</protein>
<keyword evidence="3" id="KW-1185">Reference proteome</keyword>
<gene>
    <name evidence="2" type="ORF">G4319_10440</name>
    <name evidence="1" type="ORF">T1815_03271</name>
</gene>
<evidence type="ECO:0000313" key="1">
    <source>
        <dbReference type="EMBL" id="CRL32318.1"/>
    </source>
</evidence>
<name>A0A0M6WCC2_9FIRM</name>
<evidence type="ECO:0000313" key="2">
    <source>
        <dbReference type="EMBL" id="NSC27756.1"/>
    </source>
</evidence>
<sequence length="228" mass="26518">MTKTSDFDDKVNYSDDYKGNYSNNYSGDYRDNYSSDYSATGYARLAKSLIDIVKEQQAKLGYRKEIVRLYYPLSTLRHFFECAGADNKIATGMISEQQMLEILAPNNLPKQLTDTIGEIKVTAKNERFCIEIPPEGSEYVHENTADNEFISELIALVGTHGCTMEQITELFYKYSDDIEKKEMQNGEFDCYIRFLNEPDDTYYYCFHDEGCHIIYHRFLPQDYADFGF</sequence>
<proteinExistence type="predicted"/>
<dbReference type="Proteomes" id="UP001193670">
    <property type="component" value="Unassembled WGS sequence"/>
</dbReference>
<reference evidence="1" key="2">
    <citation type="submission" date="2015-05" db="EMBL/GenBank/DDBJ databases">
        <authorList>
            <person name="Wang D.B."/>
            <person name="Wang M."/>
        </authorList>
    </citation>
    <scope>NUCLEOTIDE SEQUENCE [LARGE SCALE GENOMIC DNA]</scope>
    <source>
        <strain evidence="1">T1-815</strain>
    </source>
</reference>
<organism evidence="1 3">
    <name type="scientific">Agathobacter rectalis</name>
    <dbReference type="NCBI Taxonomy" id="39491"/>
    <lineage>
        <taxon>Bacteria</taxon>
        <taxon>Bacillati</taxon>
        <taxon>Bacillota</taxon>
        <taxon>Clostridia</taxon>
        <taxon>Lachnospirales</taxon>
        <taxon>Lachnospiraceae</taxon>
        <taxon>Agathobacter</taxon>
    </lineage>
</organism>
<dbReference type="Pfam" id="PF12993">
    <property type="entry name" value="DUF3877"/>
    <property type="match status" value="1"/>
</dbReference>
<dbReference type="AlphaFoldDB" id="A0A0M6WCC2"/>
<evidence type="ECO:0000313" key="3">
    <source>
        <dbReference type="Proteomes" id="UP000049472"/>
    </source>
</evidence>
<dbReference type="InterPro" id="IPR024539">
    <property type="entry name" value="DUF3877"/>
</dbReference>
<accession>A0A0M6WCC2</accession>
<reference evidence="3" key="1">
    <citation type="submission" date="2015-05" db="EMBL/GenBank/DDBJ databases">
        <authorList>
            <consortium name="Pathogen Informatics"/>
        </authorList>
    </citation>
    <scope>NUCLEOTIDE SEQUENCE [LARGE SCALE GENOMIC DNA]</scope>
    <source>
        <strain evidence="3">T1-815</strain>
    </source>
</reference>
<dbReference type="Proteomes" id="UP000049472">
    <property type="component" value="Unassembled WGS sequence"/>
</dbReference>
<reference evidence="2" key="3">
    <citation type="journal article" date="2020" name="Cell Host Microbe">
        <title>Functional and Genomic Variation between Human-Derived Isolates of Lachnospiraceae Reveals Inter- and Intra-Species Diversity.</title>
        <authorList>
            <person name="Sorbara M.T."/>
            <person name="Littmann E.R."/>
            <person name="Fontana E."/>
            <person name="Moody T.U."/>
            <person name="Kohout C.E."/>
            <person name="Gjonbalaj M."/>
            <person name="Eaton V."/>
            <person name="Seok R."/>
            <person name="Leiner I.M."/>
            <person name="Pamer E.G."/>
        </authorList>
    </citation>
    <scope>NUCLEOTIDE SEQUENCE</scope>
    <source>
        <strain evidence="2">MSK.17.79</strain>
    </source>
</reference>
<dbReference type="EMBL" id="JAAILW010000020">
    <property type="protein sequence ID" value="NSC27756.1"/>
    <property type="molecule type" value="Genomic_DNA"/>
</dbReference>